<keyword evidence="6" id="KW-0539">Nucleus</keyword>
<proteinExistence type="predicted"/>
<evidence type="ECO:0000256" key="2">
    <source>
        <dbReference type="ARBA" id="ARBA00004286"/>
    </source>
</evidence>
<evidence type="ECO:0000256" key="3">
    <source>
        <dbReference type="ARBA" id="ARBA00022454"/>
    </source>
</evidence>
<gene>
    <name evidence="10" type="ORF">SPARVUS_LOCUS1884290</name>
</gene>
<dbReference type="InterPro" id="IPR018605">
    <property type="entry name" value="Sororin"/>
</dbReference>
<keyword evidence="4" id="KW-0132">Cell division</keyword>
<feature type="domain" description="Sororin-like middle region" evidence="9">
    <location>
        <begin position="1"/>
        <end position="99"/>
    </location>
</feature>
<dbReference type="Proteomes" id="UP001162483">
    <property type="component" value="Unassembled WGS sequence"/>
</dbReference>
<evidence type="ECO:0000259" key="9">
    <source>
        <dbReference type="Pfam" id="PF09666"/>
    </source>
</evidence>
<sequence length="127" mass="14172">MSQKVRRSYSRLEMSLNGGSFLYSPTRETDSDTSTPNPAPKAGRKSLFGFDKLLSSESPEEEAEKKKGEESKQTNESASGTSMKLPAEEPDLNIPGIALAKRKRRKRKVPQIEVRTLSIISHAERYS</sequence>
<dbReference type="PANTHER" id="PTHR31092:SF2">
    <property type="entry name" value="SORORIN"/>
    <property type="match status" value="1"/>
</dbReference>
<comment type="subcellular location">
    <subcellularLocation>
        <location evidence="2">Chromosome</location>
    </subcellularLocation>
    <subcellularLocation>
        <location evidence="1">Nucleus</location>
    </subcellularLocation>
</comment>
<evidence type="ECO:0000256" key="7">
    <source>
        <dbReference type="ARBA" id="ARBA00023306"/>
    </source>
</evidence>
<evidence type="ECO:0000256" key="1">
    <source>
        <dbReference type="ARBA" id="ARBA00004123"/>
    </source>
</evidence>
<dbReference type="Pfam" id="PF09666">
    <property type="entry name" value="Sororin_middle"/>
    <property type="match status" value="1"/>
</dbReference>
<dbReference type="InterPro" id="IPR057261">
    <property type="entry name" value="Sororin-like_M"/>
</dbReference>
<feature type="compositionally biased region" description="Basic and acidic residues" evidence="8">
    <location>
        <begin position="63"/>
        <end position="73"/>
    </location>
</feature>
<evidence type="ECO:0000313" key="11">
    <source>
        <dbReference type="Proteomes" id="UP001162483"/>
    </source>
</evidence>
<evidence type="ECO:0000256" key="6">
    <source>
        <dbReference type="ARBA" id="ARBA00023242"/>
    </source>
</evidence>
<evidence type="ECO:0000256" key="5">
    <source>
        <dbReference type="ARBA" id="ARBA00022776"/>
    </source>
</evidence>
<keyword evidence="5" id="KW-0498">Mitosis</keyword>
<protein>
    <recommendedName>
        <fullName evidence="9">Sororin-like middle region domain-containing protein</fullName>
    </recommendedName>
</protein>
<feature type="region of interest" description="Disordered" evidence="8">
    <location>
        <begin position="1"/>
        <end position="90"/>
    </location>
</feature>
<keyword evidence="11" id="KW-1185">Reference proteome</keyword>
<comment type="caution">
    <text evidence="10">The sequence shown here is derived from an EMBL/GenBank/DDBJ whole genome shotgun (WGS) entry which is preliminary data.</text>
</comment>
<dbReference type="PANTHER" id="PTHR31092">
    <property type="entry name" value="SORORIN"/>
    <property type="match status" value="1"/>
</dbReference>
<evidence type="ECO:0000313" key="10">
    <source>
        <dbReference type="EMBL" id="CAI9541228.1"/>
    </source>
</evidence>
<evidence type="ECO:0000256" key="8">
    <source>
        <dbReference type="SAM" id="MobiDB-lite"/>
    </source>
</evidence>
<evidence type="ECO:0000256" key="4">
    <source>
        <dbReference type="ARBA" id="ARBA00022618"/>
    </source>
</evidence>
<accession>A0ABN9B0J4</accession>
<reference evidence="10" key="1">
    <citation type="submission" date="2023-05" db="EMBL/GenBank/DDBJ databases">
        <authorList>
            <person name="Stuckert A."/>
        </authorList>
    </citation>
    <scope>NUCLEOTIDE SEQUENCE</scope>
</reference>
<name>A0ABN9B0J4_9NEOB</name>
<organism evidence="10 11">
    <name type="scientific">Staurois parvus</name>
    <dbReference type="NCBI Taxonomy" id="386267"/>
    <lineage>
        <taxon>Eukaryota</taxon>
        <taxon>Metazoa</taxon>
        <taxon>Chordata</taxon>
        <taxon>Craniata</taxon>
        <taxon>Vertebrata</taxon>
        <taxon>Euteleostomi</taxon>
        <taxon>Amphibia</taxon>
        <taxon>Batrachia</taxon>
        <taxon>Anura</taxon>
        <taxon>Neobatrachia</taxon>
        <taxon>Ranoidea</taxon>
        <taxon>Ranidae</taxon>
        <taxon>Staurois</taxon>
    </lineage>
</organism>
<dbReference type="EMBL" id="CATNWA010001812">
    <property type="protein sequence ID" value="CAI9541228.1"/>
    <property type="molecule type" value="Genomic_DNA"/>
</dbReference>
<keyword evidence="3" id="KW-0158">Chromosome</keyword>
<keyword evidence="7" id="KW-0131">Cell cycle</keyword>